<evidence type="ECO:0000256" key="2">
    <source>
        <dbReference type="ARBA" id="ARBA00022730"/>
    </source>
</evidence>
<keyword evidence="4 6" id="KW-0689">Ribosomal protein</keyword>
<keyword evidence="3 6" id="KW-0694">RNA-binding</keyword>
<dbReference type="PRINTS" id="PR00973">
    <property type="entry name" value="RIBOSOMALS17"/>
</dbReference>
<dbReference type="GO" id="GO:0006412">
    <property type="term" value="P:translation"/>
    <property type="evidence" value="ECO:0007669"/>
    <property type="project" value="UniProtKB-UniRule"/>
</dbReference>
<organism evidence="8 9">
    <name type="scientific">Atopobium deltae</name>
    <dbReference type="NCBI Taxonomy" id="1393034"/>
    <lineage>
        <taxon>Bacteria</taxon>
        <taxon>Bacillati</taxon>
        <taxon>Actinomycetota</taxon>
        <taxon>Coriobacteriia</taxon>
        <taxon>Coriobacteriales</taxon>
        <taxon>Atopobiaceae</taxon>
        <taxon>Atopobium</taxon>
    </lineage>
</organism>
<evidence type="ECO:0000313" key="9">
    <source>
        <dbReference type="Proteomes" id="UP000070675"/>
    </source>
</evidence>
<dbReference type="SUPFAM" id="SSF50249">
    <property type="entry name" value="Nucleic acid-binding proteins"/>
    <property type="match status" value="1"/>
</dbReference>
<dbReference type="InterPro" id="IPR012340">
    <property type="entry name" value="NA-bd_OB-fold"/>
</dbReference>
<keyword evidence="2 6" id="KW-0699">rRNA-binding</keyword>
<gene>
    <name evidence="6" type="primary">rpsQ</name>
    <name evidence="8" type="ORF">HMPREF3192_01409</name>
</gene>
<comment type="subunit">
    <text evidence="6">Part of the 30S ribosomal subunit.</text>
</comment>
<dbReference type="PANTHER" id="PTHR10744:SF1">
    <property type="entry name" value="SMALL RIBOSOMAL SUBUNIT PROTEIN US17M"/>
    <property type="match status" value="1"/>
</dbReference>
<dbReference type="OrthoDB" id="9811714at2"/>
<evidence type="ECO:0000256" key="5">
    <source>
        <dbReference type="ARBA" id="ARBA00023274"/>
    </source>
</evidence>
<dbReference type="NCBIfam" id="NF004123">
    <property type="entry name" value="PRK05610.1"/>
    <property type="match status" value="1"/>
</dbReference>
<dbReference type="AlphaFoldDB" id="A0A133XQ36"/>
<dbReference type="InterPro" id="IPR019984">
    <property type="entry name" value="Ribosomal_uS17_bact/chlr"/>
</dbReference>
<dbReference type="InterPro" id="IPR019979">
    <property type="entry name" value="Ribosomal_uS17_CS"/>
</dbReference>
<proteinExistence type="inferred from homology"/>
<reference evidence="9" key="1">
    <citation type="submission" date="2016-01" db="EMBL/GenBank/DDBJ databases">
        <authorList>
            <person name="Mitreva M."/>
            <person name="Pepin K.H."/>
            <person name="Mihindukulasuriya K.A."/>
            <person name="Fulton R."/>
            <person name="Fronick C."/>
            <person name="O'Laughlin M."/>
            <person name="Miner T."/>
            <person name="Herter B."/>
            <person name="Rosa B.A."/>
            <person name="Cordes M."/>
            <person name="Tomlinson C."/>
            <person name="Wollam A."/>
            <person name="Palsikar V.B."/>
            <person name="Mardis E.R."/>
            <person name="Wilson R.K."/>
        </authorList>
    </citation>
    <scope>NUCLEOTIDE SEQUENCE [LARGE SCALE GENOMIC DNA]</scope>
    <source>
        <strain evidence="9">DNF00019</strain>
    </source>
</reference>
<sequence>MTQETSRNSRKLRTGVVTSISGEKTVTIEIVDRKRHPKYGKMMTLTKKLHCHDEQGIAGIGDTIRVMETRPLSKTKRWRVVEVVEKAK</sequence>
<comment type="function">
    <text evidence="6">One of the primary rRNA binding proteins, it binds specifically to the 5'-end of 16S ribosomal RNA.</text>
</comment>
<dbReference type="PANTHER" id="PTHR10744">
    <property type="entry name" value="40S RIBOSOMAL PROTEIN S11 FAMILY MEMBER"/>
    <property type="match status" value="1"/>
</dbReference>
<dbReference type="STRING" id="1393034.HMPREF3192_01409"/>
<keyword evidence="5 6" id="KW-0687">Ribonucleoprotein</keyword>
<comment type="caution">
    <text evidence="8">The sequence shown here is derived from an EMBL/GenBank/DDBJ whole genome shotgun (WGS) entry which is preliminary data.</text>
</comment>
<dbReference type="PATRIC" id="fig|1393034.3.peg.1372"/>
<dbReference type="Gene3D" id="2.40.50.140">
    <property type="entry name" value="Nucleic acid-binding proteins"/>
    <property type="match status" value="1"/>
</dbReference>
<dbReference type="NCBIfam" id="TIGR03635">
    <property type="entry name" value="uS17_bact"/>
    <property type="match status" value="1"/>
</dbReference>
<accession>A0A133XQ36</accession>
<dbReference type="Proteomes" id="UP000070675">
    <property type="component" value="Unassembled WGS sequence"/>
</dbReference>
<dbReference type="GO" id="GO:0022627">
    <property type="term" value="C:cytosolic small ribosomal subunit"/>
    <property type="evidence" value="ECO:0007669"/>
    <property type="project" value="UniProtKB-UniRule"/>
</dbReference>
<dbReference type="HAMAP" id="MF_01345_B">
    <property type="entry name" value="Ribosomal_uS17_B"/>
    <property type="match status" value="1"/>
</dbReference>
<evidence type="ECO:0000256" key="6">
    <source>
        <dbReference type="HAMAP-Rule" id="MF_01345"/>
    </source>
</evidence>
<dbReference type="Pfam" id="PF00366">
    <property type="entry name" value="Ribosomal_S17"/>
    <property type="match status" value="1"/>
</dbReference>
<dbReference type="GO" id="GO:0003735">
    <property type="term" value="F:structural constituent of ribosome"/>
    <property type="evidence" value="ECO:0007669"/>
    <property type="project" value="UniProtKB-UniRule"/>
</dbReference>
<dbReference type="CDD" id="cd00364">
    <property type="entry name" value="Ribosomal_uS17"/>
    <property type="match status" value="1"/>
</dbReference>
<name>A0A133XQ36_9ACTN</name>
<comment type="similarity">
    <text evidence="1 6 7">Belongs to the universal ribosomal protein uS17 family.</text>
</comment>
<dbReference type="RefSeq" id="WP_066306495.1">
    <property type="nucleotide sequence ID" value="NZ_KQ959516.1"/>
</dbReference>
<dbReference type="GO" id="GO:0019843">
    <property type="term" value="F:rRNA binding"/>
    <property type="evidence" value="ECO:0007669"/>
    <property type="project" value="UniProtKB-UniRule"/>
</dbReference>
<dbReference type="EMBL" id="LSCR01000042">
    <property type="protein sequence ID" value="KXB33038.1"/>
    <property type="molecule type" value="Genomic_DNA"/>
</dbReference>
<evidence type="ECO:0000256" key="3">
    <source>
        <dbReference type="ARBA" id="ARBA00022884"/>
    </source>
</evidence>
<dbReference type="InterPro" id="IPR000266">
    <property type="entry name" value="Ribosomal_uS17"/>
</dbReference>
<protein>
    <recommendedName>
        <fullName evidence="6">Small ribosomal subunit protein uS17</fullName>
    </recommendedName>
</protein>
<dbReference type="PROSITE" id="PS00056">
    <property type="entry name" value="RIBOSOMAL_S17"/>
    <property type="match status" value="1"/>
</dbReference>
<keyword evidence="9" id="KW-1185">Reference proteome</keyword>
<evidence type="ECO:0000256" key="1">
    <source>
        <dbReference type="ARBA" id="ARBA00010254"/>
    </source>
</evidence>
<evidence type="ECO:0000313" key="8">
    <source>
        <dbReference type="EMBL" id="KXB33038.1"/>
    </source>
</evidence>
<evidence type="ECO:0000256" key="7">
    <source>
        <dbReference type="RuleBase" id="RU003872"/>
    </source>
</evidence>
<evidence type="ECO:0000256" key="4">
    <source>
        <dbReference type="ARBA" id="ARBA00022980"/>
    </source>
</evidence>